<dbReference type="InterPro" id="IPR045864">
    <property type="entry name" value="aa-tRNA-synth_II/BPL/LPL"/>
</dbReference>
<evidence type="ECO:0000256" key="8">
    <source>
        <dbReference type="ARBA" id="ARBA00022946"/>
    </source>
</evidence>
<dbReference type="InterPro" id="IPR011990">
    <property type="entry name" value="TPR-like_helical_dom_sf"/>
</dbReference>
<keyword evidence="9" id="KW-0007">Acetylation</keyword>
<dbReference type="PROSITE" id="PS50862">
    <property type="entry name" value="AA_TRNA_LIGASE_II"/>
    <property type="match status" value="1"/>
</dbReference>
<name>A0A836ANZ8_SHEEP</name>
<keyword evidence="5" id="KW-0547">Nucleotide-binding</keyword>
<dbReference type="AlphaFoldDB" id="A0A836ANZ8"/>
<evidence type="ECO:0000256" key="10">
    <source>
        <dbReference type="ARBA" id="ARBA00023128"/>
    </source>
</evidence>
<evidence type="ECO:0000256" key="15">
    <source>
        <dbReference type="ARBA" id="ARBA00071545"/>
    </source>
</evidence>
<comment type="similarity">
    <text evidence="2">Belongs to the class-II aminoacyl-tRNA synthetase family.</text>
</comment>
<dbReference type="Pfam" id="PF00587">
    <property type="entry name" value="tRNA-synt_2b"/>
    <property type="match status" value="1"/>
</dbReference>
<sequence>MAESEAAAEDLDAFIDDLDYLPGHFHLEMQLNFEPRSPASLRARDLKLQREGLRQELELAAAPQRPAVRHLLGAFAFYLEELDEARERFLEVAREDPGNLNAWANLAHVYGRLGQEEEEEACAGQLASLMGLAGDRGAADDPQLRAARCLAEQGYAHGFDVGCASPEERARVLEAGIALYDKALGYAQQIPMEEKRGWYFTMATLFIRLDGIFLELGSEEQKRLPAFNRTLALLQQVLKSSDPQPRALAWCYLGMLLERKDTFSTTPMGVHDCGFSGTDPLDCFGKAIEIAKDQLPILNRLAKIFHFLGKQDMAIGTCNMALDVLRDPELNWQAYCTRAKIHIRAYLHDLERGKLGLGGMPDRNHLACAKADLEEVVKVCPGLKTYLDIGQVYYYMGVDAVQELLAVDEAALNQALVFLAKAGESELGAMLPELQLLRGKCLRIKGEEANAAACFKRAVELDDAGCSHAEGFGCLLEALLAQWSQAQLSDGEVGREVDVWLRRAQDKYPAARLRQELQRVWRAHTDEVLGLARALVAQGRPALVRLLFETMERKGEGVSSLRDRPANIRRWKLFSQYEQGMFKIMKTGTSASLCWGVMEGLLTRCRALPALATCSHQLLQYAPQRFHHCAPRRGKRLVLSRMFQPQKLREDQVLSLEGRSGDLTCKSQRLMLQVGLIHPASPGCYHLLPYTVRAMEKLVRVIDQEMQTIGGQKVNMPSLSPAELWRATNRWDSMGRELLRLRDRHGKEYCLGPTHEEAITALIASQKTLSYKQLPLLLYQVTRKFRDEPRPRFGLLRGREFYMKDMYTFDSSPEAAQLTYSLVCDAYSSLFNRLGLRCVKVQADVGSIGGTMSHEFQLPVDIGEDRLVLCPSCHFSANVETLDSSRTNCPACQGPLTETKGIEVGHTFYLGTKYSSIFNAQFINVHGKPSLAEMGCYGLGVTRILAAAIEVLSTEDCIRWPSLLAPYQVCLIPPKKGSKEEAAAELAGHLYDHITEAVPQLQGEVLLDDRTHLTIGNRLKDANKFGYPFVIIAAKRALEDPAHFEVWCQNTGEVVFLTREGVLELLSRVQVV</sequence>
<evidence type="ECO:0000256" key="12">
    <source>
        <dbReference type="ARBA" id="ARBA00029731"/>
    </source>
</evidence>
<evidence type="ECO:0000256" key="14">
    <source>
        <dbReference type="ARBA" id="ARBA00058798"/>
    </source>
</evidence>
<comment type="catalytic activity">
    <reaction evidence="13">
        <text>tRNA(Pro) + L-proline + ATP = L-prolyl-tRNA(Pro) + AMP + diphosphate</text>
        <dbReference type="Rhea" id="RHEA:14305"/>
        <dbReference type="Rhea" id="RHEA-COMP:9700"/>
        <dbReference type="Rhea" id="RHEA-COMP:9702"/>
        <dbReference type="ChEBI" id="CHEBI:30616"/>
        <dbReference type="ChEBI" id="CHEBI:33019"/>
        <dbReference type="ChEBI" id="CHEBI:60039"/>
        <dbReference type="ChEBI" id="CHEBI:78442"/>
        <dbReference type="ChEBI" id="CHEBI:78532"/>
        <dbReference type="ChEBI" id="CHEBI:456215"/>
        <dbReference type="EC" id="6.1.1.15"/>
    </reaction>
</comment>
<dbReference type="InterPro" id="IPR042342">
    <property type="entry name" value="TTC22"/>
</dbReference>
<dbReference type="Gene3D" id="1.25.40.10">
    <property type="entry name" value="Tetratricopeptide repeat domain"/>
    <property type="match status" value="2"/>
</dbReference>
<dbReference type="SMART" id="SM00028">
    <property type="entry name" value="TPR"/>
    <property type="match status" value="3"/>
</dbReference>
<evidence type="ECO:0000256" key="13">
    <source>
        <dbReference type="ARBA" id="ARBA00047671"/>
    </source>
</evidence>
<evidence type="ECO:0000256" key="1">
    <source>
        <dbReference type="ARBA" id="ARBA00004305"/>
    </source>
</evidence>
<dbReference type="GO" id="GO:0005759">
    <property type="term" value="C:mitochondrial matrix"/>
    <property type="evidence" value="ECO:0007669"/>
    <property type="project" value="UniProtKB-SubCell"/>
</dbReference>
<evidence type="ECO:0000256" key="4">
    <source>
        <dbReference type="ARBA" id="ARBA00022598"/>
    </source>
</evidence>
<keyword evidence="6" id="KW-0067">ATP-binding</keyword>
<keyword evidence="7" id="KW-0648">Protein biosynthesis</keyword>
<dbReference type="GO" id="GO:0006433">
    <property type="term" value="P:prolyl-tRNA aminoacylation"/>
    <property type="evidence" value="ECO:0007669"/>
    <property type="project" value="InterPro"/>
</dbReference>
<evidence type="ECO:0000256" key="3">
    <source>
        <dbReference type="ARBA" id="ARBA00012831"/>
    </source>
</evidence>
<dbReference type="InterPro" id="IPR036621">
    <property type="entry name" value="Anticodon-bd_dom_sf"/>
</dbReference>
<dbReference type="Proteomes" id="UP000664991">
    <property type="component" value="Unassembled WGS sequence"/>
</dbReference>
<dbReference type="SUPFAM" id="SSF48452">
    <property type="entry name" value="TPR-like"/>
    <property type="match status" value="2"/>
</dbReference>
<dbReference type="SUPFAM" id="SSF55681">
    <property type="entry name" value="Class II aaRS and biotin synthetases"/>
    <property type="match status" value="1"/>
</dbReference>
<keyword evidence="10" id="KW-0496">Mitochondrion</keyword>
<dbReference type="Pfam" id="PF03129">
    <property type="entry name" value="HGTP_anticodon"/>
    <property type="match status" value="1"/>
</dbReference>
<dbReference type="SUPFAM" id="SSF52954">
    <property type="entry name" value="Class II aaRS ABD-related"/>
    <property type="match status" value="1"/>
</dbReference>
<dbReference type="FunFam" id="3.40.50.800:FF:000020">
    <property type="entry name" value="Probable proline--tRNA ligase, mitochondrial"/>
    <property type="match status" value="1"/>
</dbReference>
<dbReference type="InterPro" id="IPR019734">
    <property type="entry name" value="TPR_rpt"/>
</dbReference>
<dbReference type="PRINTS" id="PR01046">
    <property type="entry name" value="TRNASYNTHPRO"/>
</dbReference>
<dbReference type="GO" id="GO:0004827">
    <property type="term" value="F:proline-tRNA ligase activity"/>
    <property type="evidence" value="ECO:0007669"/>
    <property type="project" value="UniProtKB-EC"/>
</dbReference>
<comment type="subcellular location">
    <subcellularLocation>
        <location evidence="1">Mitochondrion matrix</location>
    </subcellularLocation>
</comment>
<comment type="caution">
    <text evidence="17">The sequence shown here is derived from an EMBL/GenBank/DDBJ whole genome shotgun (WGS) entry which is preliminary data.</text>
</comment>
<dbReference type="EMBL" id="JAEMGP010000001">
    <property type="protein sequence ID" value="KAG5214800.1"/>
    <property type="molecule type" value="Genomic_DNA"/>
</dbReference>
<evidence type="ECO:0000256" key="7">
    <source>
        <dbReference type="ARBA" id="ARBA00022917"/>
    </source>
</evidence>
<evidence type="ECO:0000256" key="2">
    <source>
        <dbReference type="ARBA" id="ARBA00008226"/>
    </source>
</evidence>
<dbReference type="Gene3D" id="3.30.930.10">
    <property type="entry name" value="Bira Bifunctional Protein, Domain 2"/>
    <property type="match status" value="1"/>
</dbReference>
<feature type="domain" description="Aminoacyl-transfer RNA synthetases class-II family profile" evidence="16">
    <location>
        <begin position="651"/>
        <end position="966"/>
    </location>
</feature>
<gene>
    <name evidence="17" type="ORF">JEQ12_000376</name>
</gene>
<reference evidence="17 18" key="1">
    <citation type="submission" date="2020-12" db="EMBL/GenBank/DDBJ databases">
        <title>De novo assembly of Tibetan sheep genome.</title>
        <authorList>
            <person name="Li X."/>
        </authorList>
    </citation>
    <scope>NUCLEOTIDE SEQUENCE [LARGE SCALE GENOMIC DNA]</scope>
    <source>
        <tissue evidence="17">Heart</tissue>
    </source>
</reference>
<dbReference type="InterPro" id="IPR002316">
    <property type="entry name" value="Pro-tRNA-ligase_IIa"/>
</dbReference>
<evidence type="ECO:0000256" key="11">
    <source>
        <dbReference type="ARBA" id="ARBA00023146"/>
    </source>
</evidence>
<dbReference type="InterPro" id="IPR004154">
    <property type="entry name" value="Anticodon-bd"/>
</dbReference>
<accession>A0A836ANZ8</accession>
<dbReference type="PANTHER" id="PTHR16253">
    <property type="entry name" value="TETRATRICOPEPTIDE REPEAT PROTEIN 22"/>
    <property type="match status" value="1"/>
</dbReference>
<dbReference type="InterPro" id="IPR006195">
    <property type="entry name" value="aa-tRNA-synth_II"/>
</dbReference>
<evidence type="ECO:0000256" key="5">
    <source>
        <dbReference type="ARBA" id="ARBA00022741"/>
    </source>
</evidence>
<dbReference type="CDD" id="cd00779">
    <property type="entry name" value="ProRS_core_prok"/>
    <property type="match status" value="1"/>
</dbReference>
<dbReference type="InterPro" id="IPR033730">
    <property type="entry name" value="ProRS_core_prok"/>
</dbReference>
<dbReference type="EC" id="6.1.1.15" evidence="3"/>
<evidence type="ECO:0000256" key="9">
    <source>
        <dbReference type="ARBA" id="ARBA00022990"/>
    </source>
</evidence>
<proteinExistence type="inferred from homology"/>
<dbReference type="PANTHER" id="PTHR16253:SF0">
    <property type="entry name" value="TETRATRICOPEPTIDE REPEAT PROTEIN 22"/>
    <property type="match status" value="1"/>
</dbReference>
<evidence type="ECO:0000256" key="6">
    <source>
        <dbReference type="ARBA" id="ARBA00022840"/>
    </source>
</evidence>
<dbReference type="FunFam" id="3.30.930.10:FF:000042">
    <property type="entry name" value="probable proline--tRNA ligase, mitochondrial"/>
    <property type="match status" value="1"/>
</dbReference>
<keyword evidence="8" id="KW-0809">Transit peptide</keyword>
<evidence type="ECO:0000313" key="18">
    <source>
        <dbReference type="Proteomes" id="UP000664991"/>
    </source>
</evidence>
<evidence type="ECO:0000259" key="16">
    <source>
        <dbReference type="PROSITE" id="PS50862"/>
    </source>
</evidence>
<dbReference type="InterPro" id="IPR002314">
    <property type="entry name" value="aa-tRNA-synt_IIb"/>
</dbReference>
<keyword evidence="11" id="KW-0030">Aminoacyl-tRNA synthetase</keyword>
<dbReference type="GO" id="GO:0005524">
    <property type="term" value="F:ATP binding"/>
    <property type="evidence" value="ECO:0007669"/>
    <property type="project" value="UniProtKB-KW"/>
</dbReference>
<evidence type="ECO:0000313" key="17">
    <source>
        <dbReference type="EMBL" id="KAG5214800.1"/>
    </source>
</evidence>
<protein>
    <recommendedName>
        <fullName evidence="15">Probable proline--tRNA ligase, mitochondrial</fullName>
        <ecNumber evidence="3">6.1.1.15</ecNumber>
    </recommendedName>
    <alternativeName>
        <fullName evidence="12">Prolyl-tRNA synthetase</fullName>
    </alternativeName>
</protein>
<dbReference type="Gene3D" id="3.40.50.800">
    <property type="entry name" value="Anticodon-binding domain"/>
    <property type="match status" value="1"/>
</dbReference>
<keyword evidence="4" id="KW-0436">Ligase</keyword>
<comment type="function">
    <text evidence="14">Mitochondrial aminoacyl-tRNA synthetase that catalyzes the specific attachment of the proline amino acid (aa) to the homologous transfer RNA (tRNA), further participating in protein synthesis. The reaction occurs in a two steps: proline is first activated by ATP to form Pro-AMP and then transferred to the acceptor end of tRNA(Pro).</text>
</comment>
<organism evidence="17 18">
    <name type="scientific">Ovis aries</name>
    <name type="common">Sheep</name>
    <dbReference type="NCBI Taxonomy" id="9940"/>
    <lineage>
        <taxon>Eukaryota</taxon>
        <taxon>Metazoa</taxon>
        <taxon>Chordata</taxon>
        <taxon>Craniata</taxon>
        <taxon>Vertebrata</taxon>
        <taxon>Euteleostomi</taxon>
        <taxon>Mammalia</taxon>
        <taxon>Eutheria</taxon>
        <taxon>Laurasiatheria</taxon>
        <taxon>Artiodactyla</taxon>
        <taxon>Ruminantia</taxon>
        <taxon>Pecora</taxon>
        <taxon>Bovidae</taxon>
        <taxon>Caprinae</taxon>
        <taxon>Ovis</taxon>
    </lineage>
</organism>